<dbReference type="InterPro" id="IPR014757">
    <property type="entry name" value="Tscrpt_reg_IclR_C"/>
</dbReference>
<protein>
    <recommendedName>
        <fullName evidence="1">IclR-ED domain-containing protein</fullName>
    </recommendedName>
</protein>
<sequence>MDSKVSIALAAPTLQQEVYPFLVALVQSTQETAHFAVIDGHSVGYVAQVDSPHPIHMYAHIGWRGPLHATAAGKVLLEFSDEAFIRSFLTLPLVPYTAW</sequence>
<dbReference type="PROSITE" id="PS51078">
    <property type="entry name" value="ICLR_ED"/>
    <property type="match status" value="1"/>
</dbReference>
<dbReference type="RefSeq" id="WP_218031007.1">
    <property type="nucleotide sequence ID" value="NZ_BIFQ01000002.1"/>
</dbReference>
<proteinExistence type="predicted"/>
<dbReference type="InterPro" id="IPR050707">
    <property type="entry name" value="HTH_MetabolicPath_Reg"/>
</dbReference>
<dbReference type="AlphaFoldDB" id="A0A401ZM24"/>
<evidence type="ECO:0000313" key="3">
    <source>
        <dbReference type="Proteomes" id="UP000287224"/>
    </source>
</evidence>
<dbReference type="SUPFAM" id="SSF55781">
    <property type="entry name" value="GAF domain-like"/>
    <property type="match status" value="1"/>
</dbReference>
<dbReference type="InterPro" id="IPR029016">
    <property type="entry name" value="GAF-like_dom_sf"/>
</dbReference>
<reference evidence="3" key="1">
    <citation type="submission" date="2018-12" db="EMBL/GenBank/DDBJ databases">
        <title>Tengunoibacter tsumagoiensis gen. nov., sp. nov., Dictyobacter kobayashii sp. nov., D. alpinus sp. nov., and D. joshuensis sp. nov. and description of Dictyobacteraceae fam. nov. within the order Ktedonobacterales isolated from Tengu-no-mugimeshi.</title>
        <authorList>
            <person name="Wang C.M."/>
            <person name="Zheng Y."/>
            <person name="Sakai Y."/>
            <person name="Toyoda A."/>
            <person name="Minakuchi Y."/>
            <person name="Abe K."/>
            <person name="Yokota A."/>
            <person name="Yabe S."/>
        </authorList>
    </citation>
    <scope>NUCLEOTIDE SEQUENCE [LARGE SCALE GENOMIC DNA]</scope>
    <source>
        <strain evidence="3">S-27</strain>
    </source>
</reference>
<dbReference type="EMBL" id="BIFQ01000002">
    <property type="protein sequence ID" value="GCE07836.1"/>
    <property type="molecule type" value="Genomic_DNA"/>
</dbReference>
<dbReference type="GO" id="GO:0003700">
    <property type="term" value="F:DNA-binding transcription factor activity"/>
    <property type="evidence" value="ECO:0007669"/>
    <property type="project" value="TreeGrafter"/>
</dbReference>
<comment type="caution">
    <text evidence="2">The sequence shown here is derived from an EMBL/GenBank/DDBJ whole genome shotgun (WGS) entry which is preliminary data.</text>
</comment>
<dbReference type="Pfam" id="PF01614">
    <property type="entry name" value="IclR_C"/>
    <property type="match status" value="1"/>
</dbReference>
<feature type="domain" description="IclR-ED" evidence="1">
    <location>
        <begin position="1"/>
        <end position="99"/>
    </location>
</feature>
<keyword evidence="3" id="KW-1185">Reference proteome</keyword>
<dbReference type="Gene3D" id="3.30.450.40">
    <property type="match status" value="1"/>
</dbReference>
<dbReference type="Proteomes" id="UP000287224">
    <property type="component" value="Unassembled WGS sequence"/>
</dbReference>
<evidence type="ECO:0000259" key="1">
    <source>
        <dbReference type="PROSITE" id="PS51078"/>
    </source>
</evidence>
<evidence type="ECO:0000313" key="2">
    <source>
        <dbReference type="EMBL" id="GCE07836.1"/>
    </source>
</evidence>
<accession>A0A401ZM24</accession>
<dbReference type="GO" id="GO:0003677">
    <property type="term" value="F:DNA binding"/>
    <property type="evidence" value="ECO:0007669"/>
    <property type="project" value="TreeGrafter"/>
</dbReference>
<name>A0A401ZM24_9CHLR</name>
<dbReference type="PANTHER" id="PTHR30136:SF35">
    <property type="entry name" value="HTH-TYPE TRANSCRIPTIONAL REGULATOR RV1719"/>
    <property type="match status" value="1"/>
</dbReference>
<dbReference type="PANTHER" id="PTHR30136">
    <property type="entry name" value="HELIX-TURN-HELIX TRANSCRIPTIONAL REGULATOR, ICLR FAMILY"/>
    <property type="match status" value="1"/>
</dbReference>
<gene>
    <name evidence="2" type="ORF">KDAU_51650</name>
</gene>
<organism evidence="2 3">
    <name type="scientific">Dictyobacter aurantiacus</name>
    <dbReference type="NCBI Taxonomy" id="1936993"/>
    <lineage>
        <taxon>Bacteria</taxon>
        <taxon>Bacillati</taxon>
        <taxon>Chloroflexota</taxon>
        <taxon>Ktedonobacteria</taxon>
        <taxon>Ktedonobacterales</taxon>
        <taxon>Dictyobacteraceae</taxon>
        <taxon>Dictyobacter</taxon>
    </lineage>
</organism>
<dbReference type="GO" id="GO:0045892">
    <property type="term" value="P:negative regulation of DNA-templated transcription"/>
    <property type="evidence" value="ECO:0007669"/>
    <property type="project" value="TreeGrafter"/>
</dbReference>